<dbReference type="EMBL" id="GBRH01166134">
    <property type="protein sequence ID" value="JAE31762.1"/>
    <property type="molecule type" value="Transcribed_RNA"/>
</dbReference>
<name>A0A0A9H4T9_ARUDO</name>
<dbReference type="AlphaFoldDB" id="A0A0A9H4T9"/>
<organism evidence="1">
    <name type="scientific">Arundo donax</name>
    <name type="common">Giant reed</name>
    <name type="synonym">Donax arundinaceus</name>
    <dbReference type="NCBI Taxonomy" id="35708"/>
    <lineage>
        <taxon>Eukaryota</taxon>
        <taxon>Viridiplantae</taxon>
        <taxon>Streptophyta</taxon>
        <taxon>Embryophyta</taxon>
        <taxon>Tracheophyta</taxon>
        <taxon>Spermatophyta</taxon>
        <taxon>Magnoliopsida</taxon>
        <taxon>Liliopsida</taxon>
        <taxon>Poales</taxon>
        <taxon>Poaceae</taxon>
        <taxon>PACMAD clade</taxon>
        <taxon>Arundinoideae</taxon>
        <taxon>Arundineae</taxon>
        <taxon>Arundo</taxon>
    </lineage>
</organism>
<reference evidence="1" key="2">
    <citation type="journal article" date="2015" name="Data Brief">
        <title>Shoot transcriptome of the giant reed, Arundo donax.</title>
        <authorList>
            <person name="Barrero R.A."/>
            <person name="Guerrero F.D."/>
            <person name="Moolhuijzen P."/>
            <person name="Goolsby J.A."/>
            <person name="Tidwell J."/>
            <person name="Bellgard S.E."/>
            <person name="Bellgard M.I."/>
        </authorList>
    </citation>
    <scope>NUCLEOTIDE SEQUENCE</scope>
    <source>
        <tissue evidence="1">Shoot tissue taken approximately 20 cm above the soil surface</tissue>
    </source>
</reference>
<protein>
    <submittedName>
        <fullName evidence="1">Uncharacterized protein</fullName>
    </submittedName>
</protein>
<evidence type="ECO:0000313" key="1">
    <source>
        <dbReference type="EMBL" id="JAE31762.1"/>
    </source>
</evidence>
<reference evidence="1" key="1">
    <citation type="submission" date="2014-09" db="EMBL/GenBank/DDBJ databases">
        <authorList>
            <person name="Magalhaes I.L.F."/>
            <person name="Oliveira U."/>
            <person name="Santos F.R."/>
            <person name="Vidigal T.H.D.A."/>
            <person name="Brescovit A.D."/>
            <person name="Santos A.J."/>
        </authorList>
    </citation>
    <scope>NUCLEOTIDE SEQUENCE</scope>
    <source>
        <tissue evidence="1">Shoot tissue taken approximately 20 cm above the soil surface</tissue>
    </source>
</reference>
<sequence length="18" mass="2032">MFLNSVYVSVMFGVVLLL</sequence>
<accession>A0A0A9H4T9</accession>
<proteinExistence type="predicted"/>